<name>A0AAQ4CPX0_9CREN</name>
<dbReference type="InterPro" id="IPR003807">
    <property type="entry name" value="DUF202"/>
</dbReference>
<dbReference type="GeneID" id="68865610"/>
<evidence type="ECO:0000256" key="4">
    <source>
        <dbReference type="ARBA" id="ARBA00022989"/>
    </source>
</evidence>
<dbReference type="KEGG" id="scas:SACC_08680"/>
<comment type="subcellular location">
    <subcellularLocation>
        <location evidence="1">Cell membrane</location>
        <topology evidence="1">Multi-pass membrane protein</topology>
    </subcellularLocation>
</comment>
<dbReference type="InterPro" id="IPR052053">
    <property type="entry name" value="IM_YidH-like"/>
</dbReference>
<accession>A0AAQ4CPX0</accession>
<evidence type="ECO:0000256" key="3">
    <source>
        <dbReference type="ARBA" id="ARBA00022692"/>
    </source>
</evidence>
<organism evidence="8 9">
    <name type="scientific">Saccharolobus caldissimus</name>
    <dbReference type="NCBI Taxonomy" id="1702097"/>
    <lineage>
        <taxon>Archaea</taxon>
        <taxon>Thermoproteota</taxon>
        <taxon>Thermoprotei</taxon>
        <taxon>Sulfolobales</taxon>
        <taxon>Sulfolobaceae</taxon>
        <taxon>Saccharolobus</taxon>
    </lineage>
</organism>
<feature type="transmembrane region" description="Helical" evidence="6">
    <location>
        <begin position="57"/>
        <end position="78"/>
    </location>
</feature>
<protein>
    <recommendedName>
        <fullName evidence="7">DUF202 domain-containing protein</fullName>
    </recommendedName>
</protein>
<evidence type="ECO:0000256" key="5">
    <source>
        <dbReference type="ARBA" id="ARBA00023136"/>
    </source>
</evidence>
<evidence type="ECO:0000313" key="8">
    <source>
        <dbReference type="EMBL" id="BDB97851.1"/>
    </source>
</evidence>
<evidence type="ECO:0000256" key="2">
    <source>
        <dbReference type="ARBA" id="ARBA00022475"/>
    </source>
</evidence>
<dbReference type="EMBL" id="AP025226">
    <property type="protein sequence ID" value="BDB97851.1"/>
    <property type="molecule type" value="Genomic_DNA"/>
</dbReference>
<feature type="transmembrane region" description="Helical" evidence="6">
    <location>
        <begin position="14"/>
        <end position="36"/>
    </location>
</feature>
<sequence>MPNPSDHLANERTFLAWIRTGIALIGFGFVIAKFVLFISLLKSSKSSVTSTSISSSVIYGEIMIILGAATIIYGLYLYLSYERELEKGIFKSKKMENMIFSIIIIIFAIILSFLLLI</sequence>
<evidence type="ECO:0000313" key="9">
    <source>
        <dbReference type="Proteomes" id="UP001319921"/>
    </source>
</evidence>
<dbReference type="Proteomes" id="UP001319921">
    <property type="component" value="Chromosome"/>
</dbReference>
<dbReference type="GO" id="GO:0005886">
    <property type="term" value="C:plasma membrane"/>
    <property type="evidence" value="ECO:0007669"/>
    <property type="project" value="UniProtKB-SubCell"/>
</dbReference>
<keyword evidence="9" id="KW-1185">Reference proteome</keyword>
<evidence type="ECO:0000256" key="6">
    <source>
        <dbReference type="SAM" id="Phobius"/>
    </source>
</evidence>
<feature type="transmembrane region" description="Helical" evidence="6">
    <location>
        <begin position="98"/>
        <end position="116"/>
    </location>
</feature>
<dbReference type="PANTHER" id="PTHR34187:SF2">
    <property type="entry name" value="DUF202 DOMAIN-CONTAINING PROTEIN"/>
    <property type="match status" value="1"/>
</dbReference>
<evidence type="ECO:0000256" key="1">
    <source>
        <dbReference type="ARBA" id="ARBA00004651"/>
    </source>
</evidence>
<keyword evidence="4 6" id="KW-1133">Transmembrane helix</keyword>
<dbReference type="AlphaFoldDB" id="A0AAQ4CPX0"/>
<feature type="domain" description="DUF202" evidence="7">
    <location>
        <begin position="6"/>
        <end position="83"/>
    </location>
</feature>
<dbReference type="RefSeq" id="WP_229571818.1">
    <property type="nucleotide sequence ID" value="NZ_AP025226.1"/>
</dbReference>
<gene>
    <name evidence="8" type="ORF">SACC_08680</name>
</gene>
<dbReference type="PANTHER" id="PTHR34187">
    <property type="entry name" value="FGR18P"/>
    <property type="match status" value="1"/>
</dbReference>
<reference evidence="8 9" key="1">
    <citation type="journal article" date="2022" name="Microbiol. Resour. Announc.">
        <title>Complete Genome Sequence of the Hyperthermophilic and Acidophilic Archaeon Saccharolobus caldissimus Strain HS-3T.</title>
        <authorList>
            <person name="Sakai H.D."/>
            <person name="Kurosawa N."/>
        </authorList>
    </citation>
    <scope>NUCLEOTIDE SEQUENCE [LARGE SCALE GENOMIC DNA]</scope>
    <source>
        <strain evidence="8 9">JCM32116</strain>
    </source>
</reference>
<keyword evidence="5 6" id="KW-0472">Membrane</keyword>
<keyword evidence="3 6" id="KW-0812">Transmembrane</keyword>
<keyword evidence="2" id="KW-1003">Cell membrane</keyword>
<evidence type="ECO:0000259" key="7">
    <source>
        <dbReference type="Pfam" id="PF02656"/>
    </source>
</evidence>
<proteinExistence type="predicted"/>
<dbReference type="Pfam" id="PF02656">
    <property type="entry name" value="DUF202"/>
    <property type="match status" value="1"/>
</dbReference>